<sequence>MGRYEDRWWQGHDHLLRFVAAHGHSRVPVGHRTVPDGFTLGTWVKVQRREHALGTLKDERFRALSEAGFEFEVRRPVKEWQRNVGRLAAFRDEHGHTRVPYYFETADGFGLGTWVGRMRRRRAAGDLTDQQVADLEAAGMDWTAPLTVSKGRSHRAFAEFVAEHGHGQVPDAYRTSDGFDLSGWVARVRREQRAGRLSPAQEDELRDLGLDLPRVPDAQDWDAHLACLTRYVARNGPGISTTFECDDGTRLGHWVASQRAARRAGELSQDRITQLDGIGFVWHVPDGDGRWRRGVELLTRYVEEHGHARVPGDHVAPDGTRLGAWVARRRWEHRHGLLRAERIDQLEALGFEWVASPRAGASRGTDDEAFRAWVGALEAFRAEHEHCRVPAAYRSPDGRRLGAWVAYTRARHAKGLLEPGRVEVLDRVGFVWRVRDNDQLWRQGVDALTRYVEVHGHARVPIRYRCDDGFRLGRWVRSRRSEGVTGRLSPERTAALDALGFVWDPLALAA</sequence>
<feature type="domain" description="Helicase-associated" evidence="1">
    <location>
        <begin position="79"/>
        <end position="140"/>
    </location>
</feature>
<reference evidence="2 3" key="1">
    <citation type="submission" date="2020-08" db="EMBL/GenBank/DDBJ databases">
        <title>A Genomic Blueprint of the Chicken Gut Microbiome.</title>
        <authorList>
            <person name="Gilroy R."/>
            <person name="Ravi A."/>
            <person name="Getino M."/>
            <person name="Pursley I."/>
            <person name="Horton D.L."/>
            <person name="Alikhan N.-F."/>
            <person name="Baker D."/>
            <person name="Gharbi K."/>
            <person name="Hall N."/>
            <person name="Watson M."/>
            <person name="Adriaenssens E.M."/>
            <person name="Foster-Nyarko E."/>
            <person name="Jarju S."/>
            <person name="Secka A."/>
            <person name="Antonio M."/>
            <person name="Oren A."/>
            <person name="Chaudhuri R."/>
            <person name="La Ragione R.M."/>
            <person name="Hildebrand F."/>
            <person name="Pallen M.J."/>
        </authorList>
    </citation>
    <scope>NUCLEOTIDE SEQUENCE [LARGE SCALE GENOMIC DNA]</scope>
    <source>
        <strain evidence="2 3">Sa1BUA8</strain>
    </source>
</reference>
<dbReference type="InterPro" id="IPR005114">
    <property type="entry name" value="Helicase_assoc"/>
</dbReference>
<organism evidence="2 3">
    <name type="scientific">Oerskovia douganii</name>
    <dbReference type="NCBI Taxonomy" id="2762210"/>
    <lineage>
        <taxon>Bacteria</taxon>
        <taxon>Bacillati</taxon>
        <taxon>Actinomycetota</taxon>
        <taxon>Actinomycetes</taxon>
        <taxon>Micrococcales</taxon>
        <taxon>Cellulomonadaceae</taxon>
        <taxon>Oerskovia</taxon>
    </lineage>
</organism>
<name>A0A9D5UCU0_9CELL</name>
<feature type="domain" description="Helicase-associated" evidence="1">
    <location>
        <begin position="367"/>
        <end position="430"/>
    </location>
</feature>
<dbReference type="Gene3D" id="6.10.140.530">
    <property type="match status" value="7"/>
</dbReference>
<gene>
    <name evidence="2" type="ORF">H9623_18790</name>
</gene>
<dbReference type="AlphaFoldDB" id="A0A9D5UCU0"/>
<feature type="domain" description="Helicase-associated" evidence="1">
    <location>
        <begin position="289"/>
        <end position="351"/>
    </location>
</feature>
<dbReference type="PANTHER" id="PTHR33418">
    <property type="entry name" value="HELICASE-ASSOCIATED"/>
    <property type="match status" value="1"/>
</dbReference>
<evidence type="ECO:0000313" key="2">
    <source>
        <dbReference type="EMBL" id="MBE7702343.1"/>
    </source>
</evidence>
<evidence type="ECO:0000313" key="3">
    <source>
        <dbReference type="Proteomes" id="UP000822993"/>
    </source>
</evidence>
<protein>
    <submittedName>
        <fullName evidence="2">Helicase associated domain-containing protein</fullName>
    </submittedName>
</protein>
<keyword evidence="3" id="KW-1185">Reference proteome</keyword>
<feature type="domain" description="Helicase-associated" evidence="1">
    <location>
        <begin position="154"/>
        <end position="209"/>
    </location>
</feature>
<feature type="domain" description="Helicase-associated" evidence="1">
    <location>
        <begin position="218"/>
        <end position="280"/>
    </location>
</feature>
<accession>A0A9D5UCU0</accession>
<dbReference type="EMBL" id="JACSPN010000043">
    <property type="protein sequence ID" value="MBE7702343.1"/>
    <property type="molecule type" value="Genomic_DNA"/>
</dbReference>
<feature type="domain" description="Helicase-associated" evidence="1">
    <location>
        <begin position="5"/>
        <end position="69"/>
    </location>
</feature>
<dbReference type="Pfam" id="PF03457">
    <property type="entry name" value="HA"/>
    <property type="match status" value="7"/>
</dbReference>
<dbReference type="RefSeq" id="WP_193721532.1">
    <property type="nucleotide sequence ID" value="NZ_JACSPN010000043.1"/>
</dbReference>
<dbReference type="PANTHER" id="PTHR33418:SF1">
    <property type="entry name" value="HELICASE-ASSOCIATED DOMAIN-CONTAINING PROTEIN"/>
    <property type="match status" value="1"/>
</dbReference>
<evidence type="ECO:0000259" key="1">
    <source>
        <dbReference type="Pfam" id="PF03457"/>
    </source>
</evidence>
<proteinExistence type="predicted"/>
<feature type="domain" description="Helicase-associated" evidence="1">
    <location>
        <begin position="438"/>
        <end position="501"/>
    </location>
</feature>
<dbReference type="Proteomes" id="UP000822993">
    <property type="component" value="Unassembled WGS sequence"/>
</dbReference>
<comment type="caution">
    <text evidence="2">The sequence shown here is derived from an EMBL/GenBank/DDBJ whole genome shotgun (WGS) entry which is preliminary data.</text>
</comment>